<comment type="subcellular location">
    <subcellularLocation>
        <location evidence="1">Mitochondrion</location>
    </subcellularLocation>
</comment>
<dbReference type="InterPro" id="IPR020895">
    <property type="entry name" value="Frataxin_CS"/>
</dbReference>
<evidence type="ECO:0000256" key="9">
    <source>
        <dbReference type="ARBA" id="ARBA00023004"/>
    </source>
</evidence>
<keyword evidence="8" id="KW-0560">Oxidoreductase</keyword>
<dbReference type="GO" id="GO:0006826">
    <property type="term" value="P:iron ion transport"/>
    <property type="evidence" value="ECO:0007669"/>
    <property type="project" value="UniProtKB-KW"/>
</dbReference>
<evidence type="ECO:0000256" key="2">
    <source>
        <dbReference type="ARBA" id="ARBA00008183"/>
    </source>
</evidence>
<keyword evidence="5" id="KW-0813">Transport</keyword>
<evidence type="ECO:0000313" key="14">
    <source>
        <dbReference type="Proteomes" id="UP000275385"/>
    </source>
</evidence>
<dbReference type="InterPro" id="IPR036524">
    <property type="entry name" value="Frataxin/CyaY_sf"/>
</dbReference>
<dbReference type="EMBL" id="QVQW01000027">
    <property type="protein sequence ID" value="RKU44754.1"/>
    <property type="molecule type" value="Genomic_DNA"/>
</dbReference>
<dbReference type="GO" id="GO:0034986">
    <property type="term" value="F:iron chaperone activity"/>
    <property type="evidence" value="ECO:0007669"/>
    <property type="project" value="TreeGrafter"/>
</dbReference>
<evidence type="ECO:0000256" key="4">
    <source>
        <dbReference type="ARBA" id="ARBA00022434"/>
    </source>
</evidence>
<comment type="catalytic activity">
    <reaction evidence="12">
        <text>4 Fe(2+) + O2 + 4 H(+) = 4 Fe(3+) + 2 H2O</text>
        <dbReference type="Rhea" id="RHEA:11148"/>
        <dbReference type="ChEBI" id="CHEBI:15377"/>
        <dbReference type="ChEBI" id="CHEBI:15378"/>
        <dbReference type="ChEBI" id="CHEBI:15379"/>
        <dbReference type="ChEBI" id="CHEBI:29033"/>
        <dbReference type="ChEBI" id="CHEBI:29034"/>
        <dbReference type="EC" id="1.16.3.1"/>
    </reaction>
</comment>
<dbReference type="GO" id="GO:0004322">
    <property type="term" value="F:ferroxidase activity"/>
    <property type="evidence" value="ECO:0007669"/>
    <property type="project" value="UniProtKB-EC"/>
</dbReference>
<organism evidence="13 14">
    <name type="scientific">Coniochaeta pulveracea</name>
    <dbReference type="NCBI Taxonomy" id="177199"/>
    <lineage>
        <taxon>Eukaryota</taxon>
        <taxon>Fungi</taxon>
        <taxon>Dikarya</taxon>
        <taxon>Ascomycota</taxon>
        <taxon>Pezizomycotina</taxon>
        <taxon>Sordariomycetes</taxon>
        <taxon>Sordariomycetidae</taxon>
        <taxon>Coniochaetales</taxon>
        <taxon>Coniochaetaceae</taxon>
        <taxon>Coniochaeta</taxon>
    </lineage>
</organism>
<dbReference type="Gene3D" id="3.30.920.10">
    <property type="entry name" value="Frataxin/CyaY"/>
    <property type="match status" value="1"/>
</dbReference>
<accession>A0A420YA47</accession>
<evidence type="ECO:0000256" key="8">
    <source>
        <dbReference type="ARBA" id="ARBA00023002"/>
    </source>
</evidence>
<dbReference type="SMART" id="SM01219">
    <property type="entry name" value="Frataxin_Cyay"/>
    <property type="match status" value="1"/>
</dbReference>
<reference evidence="13 14" key="1">
    <citation type="submission" date="2018-08" db="EMBL/GenBank/DDBJ databases">
        <title>Draft genome of the lignicolous fungus Coniochaeta pulveracea.</title>
        <authorList>
            <person name="Borstlap C.J."/>
            <person name="De Witt R.N."/>
            <person name="Botha A."/>
            <person name="Volschenk H."/>
        </authorList>
    </citation>
    <scope>NUCLEOTIDE SEQUENCE [LARGE SCALE GENOMIC DNA]</scope>
    <source>
        <strain evidence="13 14">CAB683</strain>
    </source>
</reference>
<proteinExistence type="inferred from homology"/>
<keyword evidence="7" id="KW-0809">Transit peptide</keyword>
<dbReference type="GO" id="GO:0016226">
    <property type="term" value="P:iron-sulfur cluster assembly"/>
    <property type="evidence" value="ECO:0007669"/>
    <property type="project" value="InterPro"/>
</dbReference>
<dbReference type="NCBIfam" id="TIGR03422">
    <property type="entry name" value="mito_frataxin"/>
    <property type="match status" value="1"/>
</dbReference>
<keyword evidence="9" id="KW-0408">Iron</keyword>
<dbReference type="PRINTS" id="PR00904">
    <property type="entry name" value="FRATAXIN"/>
</dbReference>
<dbReference type="GO" id="GO:0006879">
    <property type="term" value="P:intracellular iron ion homeostasis"/>
    <property type="evidence" value="ECO:0007669"/>
    <property type="project" value="UniProtKB-KW"/>
</dbReference>
<evidence type="ECO:0000256" key="6">
    <source>
        <dbReference type="ARBA" id="ARBA00022496"/>
    </source>
</evidence>
<evidence type="ECO:0000256" key="7">
    <source>
        <dbReference type="ARBA" id="ARBA00022946"/>
    </source>
</evidence>
<dbReference type="EC" id="1.16.3.1" evidence="3"/>
<evidence type="ECO:0000313" key="13">
    <source>
        <dbReference type="EMBL" id="RKU44754.1"/>
    </source>
</evidence>
<dbReference type="GO" id="GO:0005739">
    <property type="term" value="C:mitochondrion"/>
    <property type="evidence" value="ECO:0007669"/>
    <property type="project" value="UniProtKB-SubCell"/>
</dbReference>
<evidence type="ECO:0000256" key="12">
    <source>
        <dbReference type="ARBA" id="ARBA00047990"/>
    </source>
</evidence>
<dbReference type="Pfam" id="PF01491">
    <property type="entry name" value="Frataxin_Cyay"/>
    <property type="match status" value="1"/>
</dbReference>
<evidence type="ECO:0000256" key="10">
    <source>
        <dbReference type="ARBA" id="ARBA00023065"/>
    </source>
</evidence>
<dbReference type="InterPro" id="IPR002908">
    <property type="entry name" value="Frataxin/CyaY"/>
</dbReference>
<dbReference type="NCBIfam" id="TIGR03421">
    <property type="entry name" value="FeS_CyaY"/>
    <property type="match status" value="1"/>
</dbReference>
<sequence>MFRPANLTRLARAASRGTHISRVARAAVTAASRSSFGSRHIHATSTRPIAILEDRDRKPKASERSPVSVAASDITEAEYHQLADEYLETLLSKFEELQDAREDVDVEFSAGVMTVNFGPEVGTYVINKQPPNKQIWLSSPKSGPKRFDWCIIGDGQNQKAETAVGEWVCGRDGSTLSRIFLDELDVDLGMPASTFGK</sequence>
<dbReference type="GO" id="GO:0051537">
    <property type="term" value="F:2 iron, 2 sulfur cluster binding"/>
    <property type="evidence" value="ECO:0007669"/>
    <property type="project" value="TreeGrafter"/>
</dbReference>
<dbReference type="OrthoDB" id="1897642at2759"/>
<protein>
    <recommendedName>
        <fullName evidence="3">ferroxidase</fullName>
        <ecNumber evidence="3">1.16.3.1</ecNumber>
    </recommendedName>
</protein>
<dbReference type="PANTHER" id="PTHR16821:SF2">
    <property type="entry name" value="FRATAXIN, MITOCHONDRIAL"/>
    <property type="match status" value="1"/>
</dbReference>
<dbReference type="PROSITE" id="PS50810">
    <property type="entry name" value="FRATAXIN_2"/>
    <property type="match status" value="1"/>
</dbReference>
<keyword evidence="4" id="KW-0409">Iron storage</keyword>
<comment type="similarity">
    <text evidence="2">Belongs to the frataxin family.</text>
</comment>
<evidence type="ECO:0000256" key="3">
    <source>
        <dbReference type="ARBA" id="ARBA00013107"/>
    </source>
</evidence>
<dbReference type="AlphaFoldDB" id="A0A420YA47"/>
<dbReference type="FunFam" id="3.30.920.10:FF:000004">
    <property type="entry name" value="Mitochondrial chaperone Frataxin"/>
    <property type="match status" value="1"/>
</dbReference>
<evidence type="ECO:0000256" key="1">
    <source>
        <dbReference type="ARBA" id="ARBA00004173"/>
    </source>
</evidence>
<dbReference type="PROSITE" id="PS01344">
    <property type="entry name" value="FRATAXIN_1"/>
    <property type="match status" value="1"/>
</dbReference>
<keyword evidence="11" id="KW-0496">Mitochondrion</keyword>
<dbReference type="STRING" id="177199.A0A420YA47"/>
<keyword evidence="6" id="KW-0410">Iron transport</keyword>
<dbReference type="PANTHER" id="PTHR16821">
    <property type="entry name" value="FRATAXIN"/>
    <property type="match status" value="1"/>
</dbReference>
<dbReference type="GO" id="GO:0008199">
    <property type="term" value="F:ferric iron binding"/>
    <property type="evidence" value="ECO:0007669"/>
    <property type="project" value="InterPro"/>
</dbReference>
<keyword evidence="10" id="KW-0406">Ion transport</keyword>
<comment type="caution">
    <text evidence="13">The sequence shown here is derived from an EMBL/GenBank/DDBJ whole genome shotgun (WGS) entry which is preliminary data.</text>
</comment>
<dbReference type="GO" id="GO:0008198">
    <property type="term" value="F:ferrous iron binding"/>
    <property type="evidence" value="ECO:0007669"/>
    <property type="project" value="TreeGrafter"/>
</dbReference>
<evidence type="ECO:0000256" key="5">
    <source>
        <dbReference type="ARBA" id="ARBA00022448"/>
    </source>
</evidence>
<dbReference type="SUPFAM" id="SSF55387">
    <property type="entry name" value="Frataxin/Nqo15-like"/>
    <property type="match status" value="1"/>
</dbReference>
<gene>
    <name evidence="13" type="primary">FRR4</name>
    <name evidence="13" type="ORF">DL546_005608</name>
</gene>
<dbReference type="Proteomes" id="UP000275385">
    <property type="component" value="Unassembled WGS sequence"/>
</dbReference>
<evidence type="ECO:0000256" key="11">
    <source>
        <dbReference type="ARBA" id="ARBA00023128"/>
    </source>
</evidence>
<dbReference type="InterPro" id="IPR017789">
    <property type="entry name" value="Frataxin"/>
</dbReference>
<name>A0A420YA47_9PEZI</name>
<keyword evidence="14" id="KW-1185">Reference proteome</keyword>